<proteinExistence type="predicted"/>
<evidence type="ECO:0000313" key="3">
    <source>
        <dbReference type="Proteomes" id="UP000568486"/>
    </source>
</evidence>
<feature type="transmembrane region" description="Helical" evidence="1">
    <location>
        <begin position="50"/>
        <end position="70"/>
    </location>
</feature>
<accession>A0ABX1DTW8</accession>
<keyword evidence="1" id="KW-0812">Transmembrane</keyword>
<protein>
    <submittedName>
        <fullName evidence="2">Uncharacterized protein</fullName>
    </submittedName>
</protein>
<comment type="caution">
    <text evidence="2">The sequence shown here is derived from an EMBL/GenBank/DDBJ whole genome shotgun (WGS) entry which is preliminary data.</text>
</comment>
<keyword evidence="1" id="KW-1133">Transmembrane helix</keyword>
<evidence type="ECO:0000256" key="1">
    <source>
        <dbReference type="SAM" id="Phobius"/>
    </source>
</evidence>
<dbReference type="EMBL" id="JAAVLR010000001">
    <property type="protein sequence ID" value="NKC28355.1"/>
    <property type="molecule type" value="Genomic_DNA"/>
</dbReference>
<name>A0ABX1DTW8_9HYPH</name>
<keyword evidence="1" id="KW-0472">Membrane</keyword>
<dbReference type="Proteomes" id="UP000568486">
    <property type="component" value="Unassembled WGS sequence"/>
</dbReference>
<reference evidence="2 3" key="1">
    <citation type="submission" date="2020-03" db="EMBL/GenBank/DDBJ databases">
        <title>Whole genome sequencing of clinical and environmental type strains of Ochrobactrum.</title>
        <authorList>
            <person name="Dharne M."/>
        </authorList>
    </citation>
    <scope>NUCLEOTIDE SEQUENCE [LARGE SCALE GENOMIC DNA]</scope>
    <source>
        <strain evidence="2 3">DSM 22292</strain>
    </source>
</reference>
<organism evidence="2 3">
    <name type="scientific">Brucella ciceri</name>
    <dbReference type="NCBI Taxonomy" id="391287"/>
    <lineage>
        <taxon>Bacteria</taxon>
        <taxon>Pseudomonadati</taxon>
        <taxon>Pseudomonadota</taxon>
        <taxon>Alphaproteobacteria</taxon>
        <taxon>Hyphomicrobiales</taxon>
        <taxon>Brucellaceae</taxon>
        <taxon>Brucella/Ochrobactrum group</taxon>
        <taxon>Brucella</taxon>
    </lineage>
</organism>
<feature type="transmembrane region" description="Helical" evidence="1">
    <location>
        <begin position="12"/>
        <end position="30"/>
    </location>
</feature>
<sequence>MHHDTRSKISVLRPLLIALVVSAHVPWTLYNPTSKEIDFTAWNVLRLTLTAVMSPIGMPLLSVISGFLVVSSFKNTVLMVCSKEGGQDHNSYGRLELRFRNTDLLGAVTWMGVTPRLAII</sequence>
<gene>
    <name evidence="2" type="ORF">HED52_10475</name>
</gene>
<evidence type="ECO:0000313" key="2">
    <source>
        <dbReference type="EMBL" id="NKC28355.1"/>
    </source>
</evidence>
<keyword evidence="3" id="KW-1185">Reference proteome</keyword>